<dbReference type="GO" id="GO:0005254">
    <property type="term" value="F:chloride channel activity"/>
    <property type="evidence" value="ECO:0007669"/>
    <property type="project" value="TreeGrafter"/>
</dbReference>
<evidence type="ECO:0000256" key="5">
    <source>
        <dbReference type="ARBA" id="ARBA00023136"/>
    </source>
</evidence>
<evidence type="ECO:0000256" key="4">
    <source>
        <dbReference type="ARBA" id="ARBA00022989"/>
    </source>
</evidence>
<organism evidence="8 9">
    <name type="scientific">Acipenser ruthenus</name>
    <name type="common">Sterlet sturgeon</name>
    <dbReference type="NCBI Taxonomy" id="7906"/>
    <lineage>
        <taxon>Eukaryota</taxon>
        <taxon>Metazoa</taxon>
        <taxon>Chordata</taxon>
        <taxon>Craniata</taxon>
        <taxon>Vertebrata</taxon>
        <taxon>Euteleostomi</taxon>
        <taxon>Actinopterygii</taxon>
        <taxon>Chondrostei</taxon>
        <taxon>Acipenseriformes</taxon>
        <taxon>Acipenseridae</taxon>
        <taxon>Acipenser</taxon>
    </lineage>
</organism>
<feature type="transmembrane region" description="Helical" evidence="6">
    <location>
        <begin position="347"/>
        <end position="372"/>
    </location>
</feature>
<feature type="transmembrane region" description="Helical" evidence="6">
    <location>
        <begin position="195"/>
        <end position="218"/>
    </location>
</feature>
<dbReference type="InterPro" id="IPR049452">
    <property type="entry name" value="Anoctamin_TM"/>
</dbReference>
<evidence type="ECO:0000313" key="9">
    <source>
        <dbReference type="Proteomes" id="UP000289886"/>
    </source>
</evidence>
<gene>
    <name evidence="8" type="ORF">EOD39_5381</name>
</gene>
<feature type="domain" description="Anoctamin transmembrane" evidence="7">
    <location>
        <begin position="111"/>
        <end position="386"/>
    </location>
</feature>
<keyword evidence="3 6" id="KW-0812">Transmembrane</keyword>
<evidence type="ECO:0000259" key="7">
    <source>
        <dbReference type="Pfam" id="PF04547"/>
    </source>
</evidence>
<comment type="similarity">
    <text evidence="2 6">Belongs to the anoctamin family.</text>
</comment>
<evidence type="ECO:0000256" key="2">
    <source>
        <dbReference type="ARBA" id="ARBA00009671"/>
    </source>
</evidence>
<dbReference type="InterPro" id="IPR007632">
    <property type="entry name" value="Anoctamin"/>
</dbReference>
<dbReference type="Proteomes" id="UP000289886">
    <property type="component" value="Unassembled WGS sequence"/>
</dbReference>
<keyword evidence="4 6" id="KW-1133">Transmembrane helix</keyword>
<evidence type="ECO:0000256" key="3">
    <source>
        <dbReference type="ARBA" id="ARBA00022692"/>
    </source>
</evidence>
<sequence>MNMSLLQTCDEELRPQFEAKYSKVERVNPISGKPEPFQPVTDKLSRLMVSVSGIFLMISLVLTAVFAVVVYRLVAKEQFASFEWEFVKKNWQFATSGTGVCINFMIIMSLNVCHPSGCLIDLCMQMGIIMVLKQIWNNFMELGYPLLQNWWSRRKIKKGSPRQSMENKGILPQWDEDWNLLPMNPHGLVDEYLEMVLQFGFTTIFVAAFPLAPLLALLNNIIEIRLDAYKFVTQWRRPMPARATDIGIWYGILEGIGVLAVITNAFVIAITSDYIPRFVYAFKYGPCVDQGYRHEKCLRGYVNSSLSWFNMAELGNGNSGYCRYRDYRAPPWGSPPYDFTLQFWHVLAARLAFIIVFEHLVFGIKSFIAYLIPDMPKDLCDRMRREKYLVQEMMYEAELEHLQKERKKNGKRYHHEWP</sequence>
<reference evidence="8 9" key="1">
    <citation type="submission" date="2019-01" db="EMBL/GenBank/DDBJ databases">
        <title>Draft Genome and Complete Hox-Cluster Characterization of the Sterlet Sturgeon (Acipenser ruthenus).</title>
        <authorList>
            <person name="Wei Q."/>
        </authorList>
    </citation>
    <scope>NUCLEOTIDE SEQUENCE [LARGE SCALE GENOMIC DNA]</scope>
    <source>
        <strain evidence="8">WHYD16114868_AA</strain>
        <tissue evidence="8">Blood</tissue>
    </source>
</reference>
<proteinExistence type="inferred from homology"/>
<keyword evidence="5 6" id="KW-0472">Membrane</keyword>
<feature type="transmembrane region" description="Helical" evidence="6">
    <location>
        <begin position="91"/>
        <end position="112"/>
    </location>
</feature>
<dbReference type="Pfam" id="PF04547">
    <property type="entry name" value="Anoctamin"/>
    <property type="match status" value="1"/>
</dbReference>
<evidence type="ECO:0000256" key="1">
    <source>
        <dbReference type="ARBA" id="ARBA00004141"/>
    </source>
</evidence>
<comment type="subcellular location">
    <subcellularLocation>
        <location evidence="1 6">Membrane</location>
        <topology evidence="1 6">Multi-pass membrane protein</topology>
    </subcellularLocation>
</comment>
<dbReference type="PANTHER" id="PTHR12308:SF16">
    <property type="entry name" value="ANOCTAMIN-3"/>
    <property type="match status" value="1"/>
</dbReference>
<dbReference type="AlphaFoldDB" id="A0A444UEB3"/>
<feature type="transmembrane region" description="Helical" evidence="6">
    <location>
        <begin position="246"/>
        <end position="270"/>
    </location>
</feature>
<evidence type="ECO:0000313" key="8">
    <source>
        <dbReference type="EMBL" id="RXM33520.1"/>
    </source>
</evidence>
<feature type="transmembrane region" description="Helical" evidence="6">
    <location>
        <begin position="47"/>
        <end position="71"/>
    </location>
</feature>
<dbReference type="EMBL" id="SCEB01214733">
    <property type="protein sequence ID" value="RXM33520.1"/>
    <property type="molecule type" value="Genomic_DNA"/>
</dbReference>
<dbReference type="PANTHER" id="PTHR12308">
    <property type="entry name" value="ANOCTAMIN"/>
    <property type="match status" value="1"/>
</dbReference>
<accession>A0A444UEB3</accession>
<keyword evidence="9" id="KW-1185">Reference proteome</keyword>
<comment type="caution">
    <text evidence="6">Lacks conserved residue(s) required for the propagation of feature annotation.</text>
</comment>
<evidence type="ECO:0000256" key="6">
    <source>
        <dbReference type="RuleBase" id="RU280814"/>
    </source>
</evidence>
<name>A0A444UEB3_ACIRT</name>
<feature type="transmembrane region" description="Helical" evidence="6">
    <location>
        <begin position="119"/>
        <end position="136"/>
    </location>
</feature>
<dbReference type="GO" id="GO:0005886">
    <property type="term" value="C:plasma membrane"/>
    <property type="evidence" value="ECO:0007669"/>
    <property type="project" value="TreeGrafter"/>
</dbReference>
<protein>
    <recommendedName>
        <fullName evidence="6">Anoctamin</fullName>
    </recommendedName>
</protein>
<comment type="caution">
    <text evidence="8">The sequence shown here is derived from an EMBL/GenBank/DDBJ whole genome shotgun (WGS) entry which is preliminary data.</text>
</comment>